<reference evidence="2 3" key="2">
    <citation type="submission" date="2018-01" db="EMBL/GenBank/DDBJ databases">
        <title>Genomic study of Klebsiella pneumoniae.</title>
        <authorList>
            <person name="Yang Y."/>
            <person name="Bicalho R."/>
        </authorList>
    </citation>
    <scope>NUCLEOTIDE SEQUENCE [LARGE SCALE GENOMIC DNA]</scope>
    <source>
        <strain evidence="2 3">A10</strain>
    </source>
</reference>
<name>A0A2J5IQD3_9ENTR</name>
<organism evidence="2 3">
    <name type="scientific">Klebsiella michiganensis</name>
    <dbReference type="NCBI Taxonomy" id="1134687"/>
    <lineage>
        <taxon>Bacteria</taxon>
        <taxon>Pseudomonadati</taxon>
        <taxon>Pseudomonadota</taxon>
        <taxon>Gammaproteobacteria</taxon>
        <taxon>Enterobacterales</taxon>
        <taxon>Enterobacteriaceae</taxon>
        <taxon>Klebsiella/Raoultella group</taxon>
        <taxon>Klebsiella</taxon>
    </lineage>
</organism>
<keyword evidence="1" id="KW-1133">Transmembrane helix</keyword>
<accession>A0A2J5IQD3</accession>
<keyword evidence="1" id="KW-0472">Membrane</keyword>
<protein>
    <submittedName>
        <fullName evidence="2">Uncharacterized protein</fullName>
    </submittedName>
</protein>
<feature type="transmembrane region" description="Helical" evidence="1">
    <location>
        <begin position="9"/>
        <end position="27"/>
    </location>
</feature>
<dbReference type="Proteomes" id="UP000234667">
    <property type="component" value="Unassembled WGS sequence"/>
</dbReference>
<gene>
    <name evidence="2" type="ORF">CWN49_33910</name>
</gene>
<comment type="caution">
    <text evidence="2">The sequence shown here is derived from an EMBL/GenBank/DDBJ whole genome shotgun (WGS) entry which is preliminary data.</text>
</comment>
<feature type="transmembrane region" description="Helical" evidence="1">
    <location>
        <begin position="39"/>
        <end position="58"/>
    </location>
</feature>
<dbReference type="AlphaFoldDB" id="A0A2J5IQD3"/>
<proteinExistence type="predicted"/>
<evidence type="ECO:0000313" key="3">
    <source>
        <dbReference type="Proteomes" id="UP000234667"/>
    </source>
</evidence>
<keyword evidence="1" id="KW-0812">Transmembrane</keyword>
<sequence length="132" mass="15303">MKANDAPRIIIQLILSAFVFFAFSFKYKAQLIGFLSEQVYYQLLIITVILTGYCSRWIDELRIFLCHHFMMTCNKQYKVKYLKDNASVLLKQAENANISEEAKAMVSEMTGSDFELEVKIKSLSEEIKRIKG</sequence>
<reference evidence="2 3" key="1">
    <citation type="submission" date="2017-11" db="EMBL/GenBank/DDBJ databases">
        <authorList>
            <person name="Han C.G."/>
        </authorList>
    </citation>
    <scope>NUCLEOTIDE SEQUENCE [LARGE SCALE GENOMIC DNA]</scope>
    <source>
        <strain evidence="2 3">A10</strain>
    </source>
</reference>
<evidence type="ECO:0000256" key="1">
    <source>
        <dbReference type="SAM" id="Phobius"/>
    </source>
</evidence>
<evidence type="ECO:0000313" key="2">
    <source>
        <dbReference type="EMBL" id="PLO61095.1"/>
    </source>
</evidence>
<dbReference type="EMBL" id="PIDR01001843">
    <property type="protein sequence ID" value="PLO61095.1"/>
    <property type="molecule type" value="Genomic_DNA"/>
</dbReference>